<evidence type="ECO:0000256" key="7">
    <source>
        <dbReference type="ARBA" id="ARBA00023326"/>
    </source>
</evidence>
<dbReference type="InterPro" id="IPR040946">
    <property type="entry name" value="CBM46"/>
</dbReference>
<evidence type="ECO:0000259" key="9">
    <source>
        <dbReference type="Pfam" id="PF00150"/>
    </source>
</evidence>
<keyword evidence="6" id="KW-0326">Glycosidase</keyword>
<evidence type="ECO:0000256" key="4">
    <source>
        <dbReference type="ARBA" id="ARBA00023001"/>
    </source>
</evidence>
<dbReference type="GO" id="GO:0009986">
    <property type="term" value="C:cell surface"/>
    <property type="evidence" value="ECO:0007669"/>
    <property type="project" value="TreeGrafter"/>
</dbReference>
<evidence type="ECO:0000256" key="2">
    <source>
        <dbReference type="ARBA" id="ARBA00022729"/>
    </source>
</evidence>
<evidence type="ECO:0000256" key="6">
    <source>
        <dbReference type="ARBA" id="ARBA00023295"/>
    </source>
</evidence>
<dbReference type="Gene3D" id="2.60.40.1080">
    <property type="match status" value="1"/>
</dbReference>
<comment type="similarity">
    <text evidence="1">Belongs to the glycosyl hydrolase 5 (cellulase A) family.</text>
</comment>
<dbReference type="PANTHER" id="PTHR31297:SF41">
    <property type="entry name" value="ENDOGLUCANASE, PUTATIVE (AFU_ORTHOLOGUE AFUA_5G01830)-RELATED"/>
    <property type="match status" value="1"/>
</dbReference>
<reference evidence="13 14" key="1">
    <citation type="submission" date="2020-11" db="EMBL/GenBank/DDBJ databases">
        <title>Draft genome sequencing of a Lachnospiraceae strain isolated from anoxic soil subjected to BSD treatment.</title>
        <authorList>
            <person name="Uek A."/>
            <person name="Tonouchi A."/>
        </authorList>
    </citation>
    <scope>NUCLEOTIDE SEQUENCE [LARGE SCALE GENOMIC DNA]</scope>
    <source>
        <strain evidence="13 14">TB5</strain>
    </source>
</reference>
<keyword evidence="2 8" id="KW-0732">Signal</keyword>
<dbReference type="InterPro" id="IPR001547">
    <property type="entry name" value="Glyco_hydro_5"/>
</dbReference>
<feature type="chain" id="PRO_5039598912" description="Cellulase" evidence="8">
    <location>
        <begin position="25"/>
        <end position="651"/>
    </location>
</feature>
<dbReference type="InterPro" id="IPR014756">
    <property type="entry name" value="Ig_E-set"/>
</dbReference>
<dbReference type="InterPro" id="IPR005102">
    <property type="entry name" value="Carbo-bd_X2"/>
</dbReference>
<evidence type="ECO:0000313" key="13">
    <source>
        <dbReference type="EMBL" id="BCN31364.1"/>
    </source>
</evidence>
<keyword evidence="7" id="KW-0624">Polysaccharide degradation</keyword>
<dbReference type="Proteomes" id="UP000595897">
    <property type="component" value="Chromosome"/>
</dbReference>
<feature type="domain" description="BIG2" evidence="10">
    <location>
        <begin position="576"/>
        <end position="637"/>
    </location>
</feature>
<keyword evidence="5" id="KW-0119">Carbohydrate metabolism</keyword>
<dbReference type="PANTHER" id="PTHR31297">
    <property type="entry name" value="GLUCAN ENDO-1,6-BETA-GLUCOSIDASE B"/>
    <property type="match status" value="1"/>
</dbReference>
<dbReference type="InterPro" id="IPR050386">
    <property type="entry name" value="Glycosyl_hydrolase_5"/>
</dbReference>
<evidence type="ECO:0000259" key="10">
    <source>
        <dbReference type="Pfam" id="PF02368"/>
    </source>
</evidence>
<dbReference type="InterPro" id="IPR013783">
    <property type="entry name" value="Ig-like_fold"/>
</dbReference>
<dbReference type="SUPFAM" id="SSF81296">
    <property type="entry name" value="E set domains"/>
    <property type="match status" value="1"/>
</dbReference>
<evidence type="ECO:0000256" key="5">
    <source>
        <dbReference type="ARBA" id="ARBA00023277"/>
    </source>
</evidence>
<proteinExistence type="inferred from homology"/>
<dbReference type="Pfam" id="PF03442">
    <property type="entry name" value="CBM_X2"/>
    <property type="match status" value="1"/>
</dbReference>
<dbReference type="GO" id="GO:0030245">
    <property type="term" value="P:cellulose catabolic process"/>
    <property type="evidence" value="ECO:0007669"/>
    <property type="project" value="UniProtKB-KW"/>
</dbReference>
<evidence type="ECO:0000259" key="12">
    <source>
        <dbReference type="Pfam" id="PF18448"/>
    </source>
</evidence>
<feature type="signal peptide" evidence="8">
    <location>
        <begin position="1"/>
        <end position="24"/>
    </location>
</feature>
<feature type="domain" description="Carbohydrate binding X2" evidence="11">
    <location>
        <begin position="381"/>
        <end position="465"/>
    </location>
</feature>
<dbReference type="Pfam" id="PF02368">
    <property type="entry name" value="Big_2"/>
    <property type="match status" value="1"/>
</dbReference>
<dbReference type="InterPro" id="IPR017853">
    <property type="entry name" value="GH"/>
</dbReference>
<evidence type="ECO:0000259" key="11">
    <source>
        <dbReference type="Pfam" id="PF03442"/>
    </source>
</evidence>
<dbReference type="Pfam" id="PF00150">
    <property type="entry name" value="Cellulase"/>
    <property type="match status" value="1"/>
</dbReference>
<gene>
    <name evidence="13" type="ORF">bsdtb5_26590</name>
</gene>
<dbReference type="SUPFAM" id="SSF49373">
    <property type="entry name" value="Invasin/intimin cell-adhesion fragments"/>
    <property type="match status" value="1"/>
</dbReference>
<dbReference type="Gene3D" id="2.60.40.10">
    <property type="entry name" value="Immunoglobulins"/>
    <property type="match status" value="1"/>
</dbReference>
<dbReference type="InterPro" id="IPR003343">
    <property type="entry name" value="Big_2"/>
</dbReference>
<dbReference type="AlphaFoldDB" id="A0A7R7EMA3"/>
<evidence type="ECO:0000313" key="14">
    <source>
        <dbReference type="Proteomes" id="UP000595897"/>
    </source>
</evidence>
<organism evidence="13 14">
    <name type="scientific">Anaeromicropila herbilytica</name>
    <dbReference type="NCBI Taxonomy" id="2785025"/>
    <lineage>
        <taxon>Bacteria</taxon>
        <taxon>Bacillati</taxon>
        <taxon>Bacillota</taxon>
        <taxon>Clostridia</taxon>
        <taxon>Lachnospirales</taxon>
        <taxon>Lachnospiraceae</taxon>
        <taxon>Anaeromicropila</taxon>
    </lineage>
</organism>
<name>A0A7R7EMA3_9FIRM</name>
<dbReference type="Pfam" id="PF18448">
    <property type="entry name" value="CBM46"/>
    <property type="match status" value="1"/>
</dbReference>
<feature type="domain" description="Glycoside hydrolase family 5" evidence="9">
    <location>
        <begin position="64"/>
        <end position="352"/>
    </location>
</feature>
<accession>A0A7R7EMA3</accession>
<dbReference type="EMBL" id="AP024169">
    <property type="protein sequence ID" value="BCN31364.1"/>
    <property type="molecule type" value="Genomic_DNA"/>
</dbReference>
<feature type="domain" description="Endoglucanase B carbohydrate binding" evidence="12">
    <location>
        <begin position="470"/>
        <end position="570"/>
    </location>
</feature>
<evidence type="ECO:0000256" key="3">
    <source>
        <dbReference type="ARBA" id="ARBA00022801"/>
    </source>
</evidence>
<keyword evidence="14" id="KW-1185">Reference proteome</keyword>
<dbReference type="InterPro" id="IPR008964">
    <property type="entry name" value="Invasin/intimin_cell_adhesion"/>
</dbReference>
<evidence type="ECO:0000256" key="8">
    <source>
        <dbReference type="SAM" id="SignalP"/>
    </source>
</evidence>
<dbReference type="SUPFAM" id="SSF51445">
    <property type="entry name" value="(Trans)glycosidases"/>
    <property type="match status" value="1"/>
</dbReference>
<dbReference type="Gene3D" id="3.20.20.80">
    <property type="entry name" value="Glycosidases"/>
    <property type="match status" value="1"/>
</dbReference>
<keyword evidence="4" id="KW-0136">Cellulose degradation</keyword>
<dbReference type="GO" id="GO:0008422">
    <property type="term" value="F:beta-glucosidase activity"/>
    <property type="evidence" value="ECO:0007669"/>
    <property type="project" value="TreeGrafter"/>
</dbReference>
<dbReference type="RefSeq" id="WP_271712489.1">
    <property type="nucleotide sequence ID" value="NZ_AP024169.1"/>
</dbReference>
<protein>
    <recommendedName>
        <fullName evidence="15">Cellulase</fullName>
    </recommendedName>
</protein>
<sequence>MKKSKKVLAVLMACAVVMTTGLMNKVPKVNAEATNTTNTKKEATASEKYAKAMEPGWNLGNTFDGFDTNGDKGETSWGNPVVTKELIKTIKAQGFKSIRIPFTAVMRTGDGPDYKIDSKFLARYAEVVNWALDEGLYVMVNVHHDSWSWANKIGSDDGTALKKYKAIWTQLADYFKDYSDKVCFESLNEPQFTAEGEEAQLKILDTVNNEFYKIVRNSGANNENRMLILPTLNTNDSDSKCSSLYNTIQTLNDKNIIATFHYYGFWPFSTNVAGTTTMTDQVVSEMKGSFDRMYNHFVANGIGVICGEYGVLAFDKSLGAIEHGEMLKYIENITSYANEKGITMMLWDNGQHMGRTSYKWSDESLYNIIKASWTGRSPYTESDRVFITTDEKLNDVETKLTLNGNTLKAIYNGNKKLTLGKDYKVDGNSLVISGDYIKTIINKSYGVNATLTLKFSAGADWTLYINHVKKPVLKSNTGTTAGYDIPVEFNGNVLSTVEAAYEDGTGAGPQSWTTYKEYDYAFSVDYKANKVTMKDKFFAETKDGVIKLKLHFQNGRVMNYNIKKDGTTVTCISVPTVKSSAITVQKGKTAKIAMNYVAKDAKVTYTTNKKSVVTVDSTGTVKGVKAGKAIVTITVIQDGNTYSNQVVVNVK</sequence>
<evidence type="ECO:0000256" key="1">
    <source>
        <dbReference type="ARBA" id="ARBA00005641"/>
    </source>
</evidence>
<keyword evidence="3" id="KW-0378">Hydrolase</keyword>
<dbReference type="GO" id="GO:0005576">
    <property type="term" value="C:extracellular region"/>
    <property type="evidence" value="ECO:0007669"/>
    <property type="project" value="TreeGrafter"/>
</dbReference>
<evidence type="ECO:0008006" key="15">
    <source>
        <dbReference type="Google" id="ProtNLM"/>
    </source>
</evidence>
<dbReference type="KEGG" id="ahb:bsdtb5_26590"/>